<feature type="transmembrane region" description="Helical" evidence="7">
    <location>
        <begin position="12"/>
        <end position="31"/>
    </location>
</feature>
<dbReference type="PROSITE" id="PS50850">
    <property type="entry name" value="MFS"/>
    <property type="match status" value="1"/>
</dbReference>
<sequence length="501" mass="55999">MEKSPKSPKLLFSFRAFLGFLVFIGLVALYMQRVNMGISIICMVNHTWVAENSKIYKSEMKLSTNLNKQETCHLAQKNSSLTDGQFQWPKKTQGMVLSAFFYGYFLTQIPGGWLSIKIGGIRTFGLSILLGSITTLLIPFASTQNIYVLLGLRFLTGFFHGPVFPSLGTLWSHWVPPNERSRILGLATSGVQFGSIIALPLGGFLCIHGFSGGWPSIFYIYGSIGLIWSILFLIFMSESPKNQKCISNQESCYIIQTTKKSPHKPKSTPWKELFTSKICLSIYLVGFCFNWGGYLYLTQIPTYVRDVLKFDIQSNGILSSIPFIANWVVIFVSSFCADYLITKKILSKLAVRRLFTGLGMYLPAIGLIFLSFVDCSMPYLGVILLTLGLAFNGCAGTGGFFINCHEVGGPFNGILIGIQNMIGTIPGFAGPYVVSLITANQKQEEWKIVLWITSVLYFFGCTVYIIFADVNLQHWAKVDDSKNVKEQINDEELNFKLLDNK</sequence>
<dbReference type="InterPro" id="IPR020846">
    <property type="entry name" value="MFS_dom"/>
</dbReference>
<organism evidence="9 10">
    <name type="scientific">Brachionus calyciflorus</name>
    <dbReference type="NCBI Taxonomy" id="104777"/>
    <lineage>
        <taxon>Eukaryota</taxon>
        <taxon>Metazoa</taxon>
        <taxon>Spiralia</taxon>
        <taxon>Gnathifera</taxon>
        <taxon>Rotifera</taxon>
        <taxon>Eurotatoria</taxon>
        <taxon>Monogononta</taxon>
        <taxon>Pseudotrocha</taxon>
        <taxon>Ploima</taxon>
        <taxon>Brachionidae</taxon>
        <taxon>Brachionus</taxon>
    </lineage>
</organism>
<dbReference type="GO" id="GO:0016324">
    <property type="term" value="C:apical plasma membrane"/>
    <property type="evidence" value="ECO:0007669"/>
    <property type="project" value="TreeGrafter"/>
</dbReference>
<keyword evidence="6 7" id="KW-0472">Membrane</keyword>
<feature type="transmembrane region" description="Helical" evidence="7">
    <location>
        <begin position="317"/>
        <end position="342"/>
    </location>
</feature>
<dbReference type="InterPro" id="IPR036259">
    <property type="entry name" value="MFS_trans_sf"/>
</dbReference>
<evidence type="ECO:0000256" key="4">
    <source>
        <dbReference type="ARBA" id="ARBA00022847"/>
    </source>
</evidence>
<feature type="transmembrane region" description="Helical" evidence="7">
    <location>
        <begin position="183"/>
        <end position="210"/>
    </location>
</feature>
<feature type="transmembrane region" description="Helical" evidence="7">
    <location>
        <begin position="354"/>
        <end position="373"/>
    </location>
</feature>
<protein>
    <recommendedName>
        <fullName evidence="8">Major facilitator superfamily (MFS) profile domain-containing protein</fullName>
    </recommendedName>
</protein>
<evidence type="ECO:0000256" key="1">
    <source>
        <dbReference type="ARBA" id="ARBA00004141"/>
    </source>
</evidence>
<dbReference type="Proteomes" id="UP000663879">
    <property type="component" value="Unassembled WGS sequence"/>
</dbReference>
<dbReference type="InterPro" id="IPR050382">
    <property type="entry name" value="MFS_Na/Anion_cotransporter"/>
</dbReference>
<dbReference type="GO" id="GO:0015293">
    <property type="term" value="F:symporter activity"/>
    <property type="evidence" value="ECO:0007669"/>
    <property type="project" value="UniProtKB-KW"/>
</dbReference>
<evidence type="ECO:0000256" key="7">
    <source>
        <dbReference type="SAM" id="Phobius"/>
    </source>
</evidence>
<keyword evidence="4" id="KW-0769">Symport</keyword>
<feature type="transmembrane region" description="Helical" evidence="7">
    <location>
        <begin position="95"/>
        <end position="116"/>
    </location>
</feature>
<feature type="transmembrane region" description="Helical" evidence="7">
    <location>
        <begin position="414"/>
        <end position="434"/>
    </location>
</feature>
<keyword evidence="10" id="KW-1185">Reference proteome</keyword>
<dbReference type="EMBL" id="CAJNOC010001334">
    <property type="protein sequence ID" value="CAF0855781.1"/>
    <property type="molecule type" value="Genomic_DNA"/>
</dbReference>
<dbReference type="Gene3D" id="1.20.1250.20">
    <property type="entry name" value="MFS general substrate transporter like domains"/>
    <property type="match status" value="2"/>
</dbReference>
<evidence type="ECO:0000259" key="8">
    <source>
        <dbReference type="PROSITE" id="PS50850"/>
    </source>
</evidence>
<dbReference type="OrthoDB" id="2985014at2759"/>
<evidence type="ECO:0000313" key="10">
    <source>
        <dbReference type="Proteomes" id="UP000663879"/>
    </source>
</evidence>
<dbReference type="PANTHER" id="PTHR11662">
    <property type="entry name" value="SOLUTE CARRIER FAMILY 17"/>
    <property type="match status" value="1"/>
</dbReference>
<feature type="domain" description="Major facilitator superfamily (MFS) profile" evidence="8">
    <location>
        <begin position="21"/>
        <end position="472"/>
    </location>
</feature>
<proteinExistence type="predicted"/>
<feature type="transmembrane region" description="Helical" evidence="7">
    <location>
        <begin position="379"/>
        <end position="402"/>
    </location>
</feature>
<feature type="transmembrane region" description="Helical" evidence="7">
    <location>
        <begin position="216"/>
        <end position="236"/>
    </location>
</feature>
<evidence type="ECO:0000256" key="3">
    <source>
        <dbReference type="ARBA" id="ARBA00022692"/>
    </source>
</evidence>
<evidence type="ECO:0000256" key="2">
    <source>
        <dbReference type="ARBA" id="ARBA00022448"/>
    </source>
</evidence>
<evidence type="ECO:0000256" key="5">
    <source>
        <dbReference type="ARBA" id="ARBA00022989"/>
    </source>
</evidence>
<dbReference type="Pfam" id="PF07690">
    <property type="entry name" value="MFS_1"/>
    <property type="match status" value="1"/>
</dbReference>
<dbReference type="CDD" id="cd17318">
    <property type="entry name" value="MFS_SLC17"/>
    <property type="match status" value="1"/>
</dbReference>
<dbReference type="GO" id="GO:0006820">
    <property type="term" value="P:monoatomic anion transport"/>
    <property type="evidence" value="ECO:0007669"/>
    <property type="project" value="TreeGrafter"/>
</dbReference>
<dbReference type="AlphaFoldDB" id="A0A813WTN3"/>
<dbReference type="FunFam" id="1.20.1250.20:FF:000003">
    <property type="entry name" value="Solute carrier family 17 member 3"/>
    <property type="match status" value="1"/>
</dbReference>
<keyword evidence="2" id="KW-0813">Transport</keyword>
<name>A0A813WTN3_9BILA</name>
<accession>A0A813WTN3</accession>
<dbReference type="SUPFAM" id="SSF103473">
    <property type="entry name" value="MFS general substrate transporter"/>
    <property type="match status" value="1"/>
</dbReference>
<dbReference type="FunFam" id="1.20.1250.20:FF:000423">
    <property type="entry name" value="Putative inorganic phosphate cotransporter-like Protein"/>
    <property type="match status" value="1"/>
</dbReference>
<feature type="transmembrane region" description="Helical" evidence="7">
    <location>
        <begin position="278"/>
        <end position="297"/>
    </location>
</feature>
<keyword evidence="3 7" id="KW-0812">Transmembrane</keyword>
<dbReference type="PANTHER" id="PTHR11662:SF399">
    <property type="entry name" value="FI19708P1-RELATED"/>
    <property type="match status" value="1"/>
</dbReference>
<reference evidence="9" key="1">
    <citation type="submission" date="2021-02" db="EMBL/GenBank/DDBJ databases">
        <authorList>
            <person name="Nowell W R."/>
        </authorList>
    </citation>
    <scope>NUCLEOTIDE SEQUENCE</scope>
    <source>
        <strain evidence="9">Ploen Becks lab</strain>
    </source>
</reference>
<comment type="subcellular location">
    <subcellularLocation>
        <location evidence="1">Membrane</location>
        <topology evidence="1">Multi-pass membrane protein</topology>
    </subcellularLocation>
</comment>
<comment type="caution">
    <text evidence="9">The sequence shown here is derived from an EMBL/GenBank/DDBJ whole genome shotgun (WGS) entry which is preliminary data.</text>
</comment>
<keyword evidence="5 7" id="KW-1133">Transmembrane helix</keyword>
<feature type="transmembrane region" description="Helical" evidence="7">
    <location>
        <begin position="147"/>
        <end position="171"/>
    </location>
</feature>
<evidence type="ECO:0000313" key="9">
    <source>
        <dbReference type="EMBL" id="CAF0855781.1"/>
    </source>
</evidence>
<feature type="transmembrane region" description="Helical" evidence="7">
    <location>
        <begin position="446"/>
        <end position="467"/>
    </location>
</feature>
<feature type="transmembrane region" description="Helical" evidence="7">
    <location>
        <begin position="123"/>
        <end position="141"/>
    </location>
</feature>
<gene>
    <name evidence="9" type="ORF">OXX778_LOCUS9185</name>
</gene>
<evidence type="ECO:0000256" key="6">
    <source>
        <dbReference type="ARBA" id="ARBA00023136"/>
    </source>
</evidence>
<dbReference type="InterPro" id="IPR011701">
    <property type="entry name" value="MFS"/>
</dbReference>